<dbReference type="InterPro" id="IPR024775">
    <property type="entry name" value="DinB-like"/>
</dbReference>
<accession>A0A4V5NYS3</accession>
<dbReference type="SUPFAM" id="SSF109854">
    <property type="entry name" value="DinB/YfiT-like putative metalloenzymes"/>
    <property type="match status" value="1"/>
</dbReference>
<dbReference type="InterPro" id="IPR034660">
    <property type="entry name" value="DinB/YfiT-like"/>
</dbReference>
<dbReference type="RefSeq" id="WP_136837027.1">
    <property type="nucleotide sequence ID" value="NZ_SWBQ01000004.1"/>
</dbReference>
<comment type="caution">
    <text evidence="2">The sequence shown here is derived from an EMBL/GenBank/DDBJ whole genome shotgun (WGS) entry which is preliminary data.</text>
</comment>
<dbReference type="Pfam" id="PF12867">
    <property type="entry name" value="DinB_2"/>
    <property type="match status" value="1"/>
</dbReference>
<dbReference type="EMBL" id="SWBQ01000004">
    <property type="protein sequence ID" value="TKC05209.1"/>
    <property type="molecule type" value="Genomic_DNA"/>
</dbReference>
<sequence length="170" mass="19963">MSAAKEYRKIQQIVASYESRLKDIAEEVFQQSPSTGGWSYSEVYFHIFDASLLALQTIDECIEGKGEVKPTAFIVKMILFFGSLPPGKKYKAPKRLADRVRKIDKIEALSMIRQFRKELDEVYSKIRMADKNIKTKHPRMGYLNAFQWFRFVQIHLNHHLKQLMRIDKSF</sequence>
<name>A0A4V5NYS3_9SPHI</name>
<evidence type="ECO:0000313" key="3">
    <source>
        <dbReference type="Proteomes" id="UP000307244"/>
    </source>
</evidence>
<evidence type="ECO:0000313" key="2">
    <source>
        <dbReference type="EMBL" id="TKC05209.1"/>
    </source>
</evidence>
<evidence type="ECO:0000259" key="1">
    <source>
        <dbReference type="Pfam" id="PF12867"/>
    </source>
</evidence>
<dbReference type="Gene3D" id="1.20.120.450">
    <property type="entry name" value="dinb family like domain"/>
    <property type="match status" value="1"/>
</dbReference>
<protein>
    <submittedName>
        <fullName evidence="2">DinB family protein</fullName>
    </submittedName>
</protein>
<feature type="domain" description="DinB-like" evidence="1">
    <location>
        <begin position="16"/>
        <end position="163"/>
    </location>
</feature>
<dbReference type="Proteomes" id="UP000307244">
    <property type="component" value="Unassembled WGS sequence"/>
</dbReference>
<reference evidence="2 3" key="1">
    <citation type="submission" date="2019-04" db="EMBL/GenBank/DDBJ databases">
        <title>Pedobacter sp. RP-3-15 sp. nov., isolated from Arctic soil.</title>
        <authorList>
            <person name="Dahal R.H."/>
            <person name="Kim D.-U."/>
        </authorList>
    </citation>
    <scope>NUCLEOTIDE SEQUENCE [LARGE SCALE GENOMIC DNA]</scope>
    <source>
        <strain evidence="2 3">RP-3-15</strain>
    </source>
</reference>
<keyword evidence="3" id="KW-1185">Reference proteome</keyword>
<proteinExistence type="predicted"/>
<gene>
    <name evidence="2" type="ORF">FA047_15740</name>
</gene>
<dbReference type="OrthoDB" id="1495892at2"/>
<organism evidence="2 3">
    <name type="scientific">Pedobacter frigoris</name>
    <dbReference type="NCBI Taxonomy" id="2571272"/>
    <lineage>
        <taxon>Bacteria</taxon>
        <taxon>Pseudomonadati</taxon>
        <taxon>Bacteroidota</taxon>
        <taxon>Sphingobacteriia</taxon>
        <taxon>Sphingobacteriales</taxon>
        <taxon>Sphingobacteriaceae</taxon>
        <taxon>Pedobacter</taxon>
    </lineage>
</organism>
<dbReference type="AlphaFoldDB" id="A0A4V5NYS3"/>